<reference evidence="1 2" key="1">
    <citation type="journal article" date="2018" name="Plant J.">
        <title>Genome sequences of Chlorella sorokiniana UTEX 1602 and Micractinium conductrix SAG 241.80: implications to maltose excretion by a green alga.</title>
        <authorList>
            <person name="Arriola M.B."/>
            <person name="Velmurugan N."/>
            <person name="Zhang Y."/>
            <person name="Plunkett M.H."/>
            <person name="Hondzo H."/>
            <person name="Barney B.M."/>
        </authorList>
    </citation>
    <scope>NUCLEOTIDE SEQUENCE [LARGE SCALE GENOMIC DNA]</scope>
    <source>
        <strain evidence="2">UTEX 1602</strain>
    </source>
</reference>
<organism evidence="1 2">
    <name type="scientific">Chlorella sorokiniana</name>
    <name type="common">Freshwater green alga</name>
    <dbReference type="NCBI Taxonomy" id="3076"/>
    <lineage>
        <taxon>Eukaryota</taxon>
        <taxon>Viridiplantae</taxon>
        <taxon>Chlorophyta</taxon>
        <taxon>core chlorophytes</taxon>
        <taxon>Trebouxiophyceae</taxon>
        <taxon>Chlorellales</taxon>
        <taxon>Chlorellaceae</taxon>
        <taxon>Chlorella clade</taxon>
        <taxon>Chlorella</taxon>
    </lineage>
</organism>
<gene>
    <name evidence="1" type="ORF">C2E21_0231</name>
</gene>
<dbReference type="OrthoDB" id="10310492at2759"/>
<protein>
    <submittedName>
        <fullName evidence="1">Uncharacterized protein</fullName>
    </submittedName>
</protein>
<sequence length="309" mass="34069">MGLARTCAGGKQGIVGWALLLQAAAAAVTALLLLYSCAGLWQMAPSQPALSRPTGPSSDAPQLVYVVRGSNASEGLLAAFQKLQRDLGADRTFLLFDDTRGPWHFGRAVRASRPRGPDAPSVVLFNETEGVATMRGVAEHMQYWDQPSLVLFYRHIRSTIPFDYIWRLESDVHCHGDWTHCLAPAAARPHDLMCAQQPVHNLRGEQTWQYPRLGGALAAVPLQERSGCFMPVMRLSRRAMQLVDQQMGVSSGYLEAFYPTLIDQAGMGMTGLPAASVGHIDVRRNESAEIMQRLLRVPLNNRLYHPLKV</sequence>
<evidence type="ECO:0000313" key="2">
    <source>
        <dbReference type="Proteomes" id="UP000239899"/>
    </source>
</evidence>
<accession>A0A2P6U4U9</accession>
<dbReference type="Proteomes" id="UP000239899">
    <property type="component" value="Unassembled WGS sequence"/>
</dbReference>
<evidence type="ECO:0000313" key="1">
    <source>
        <dbReference type="EMBL" id="PRW61327.1"/>
    </source>
</evidence>
<dbReference type="EMBL" id="LHPG02000001">
    <property type="protein sequence ID" value="PRW61327.1"/>
    <property type="molecule type" value="Genomic_DNA"/>
</dbReference>
<dbReference type="AlphaFoldDB" id="A0A2P6U4U9"/>
<name>A0A2P6U4U9_CHLSO</name>
<comment type="caution">
    <text evidence="1">The sequence shown here is derived from an EMBL/GenBank/DDBJ whole genome shotgun (WGS) entry which is preliminary data.</text>
</comment>
<keyword evidence="2" id="KW-1185">Reference proteome</keyword>
<proteinExistence type="predicted"/>